<gene>
    <name evidence="7" type="ORF">HPLM_LOCUS14011</name>
</gene>
<keyword evidence="2 4" id="KW-0238">DNA-binding</keyword>
<name>A0A0N4WRB0_HAEPC</name>
<dbReference type="OMA" id="MVWSRSK"/>
<evidence type="ECO:0000256" key="3">
    <source>
        <dbReference type="ARBA" id="ARBA00023242"/>
    </source>
</evidence>
<evidence type="ECO:0000256" key="1">
    <source>
        <dbReference type="ARBA" id="ARBA00004123"/>
    </source>
</evidence>
<dbReference type="GO" id="GO:0001228">
    <property type="term" value="F:DNA-binding transcription activator activity, RNA polymerase II-specific"/>
    <property type="evidence" value="ECO:0007669"/>
    <property type="project" value="TreeGrafter"/>
</dbReference>
<evidence type="ECO:0000313" key="8">
    <source>
        <dbReference type="Proteomes" id="UP000268014"/>
    </source>
</evidence>
<dbReference type="OrthoDB" id="6247875at2759"/>
<dbReference type="GO" id="GO:0005634">
    <property type="term" value="C:nucleus"/>
    <property type="evidence" value="ECO:0007669"/>
    <property type="project" value="UniProtKB-SubCell"/>
</dbReference>
<evidence type="ECO:0000259" key="6">
    <source>
        <dbReference type="PROSITE" id="PS50118"/>
    </source>
</evidence>
<evidence type="ECO:0000313" key="9">
    <source>
        <dbReference type="WBParaSite" id="HPLM_0001401901-mRNA-1"/>
    </source>
</evidence>
<dbReference type="GO" id="GO:0000122">
    <property type="term" value="P:negative regulation of transcription by RNA polymerase II"/>
    <property type="evidence" value="ECO:0007669"/>
    <property type="project" value="TreeGrafter"/>
</dbReference>
<feature type="compositionally biased region" description="Basic and acidic residues" evidence="5">
    <location>
        <begin position="52"/>
        <end position="65"/>
    </location>
</feature>
<dbReference type="CDD" id="cd01388">
    <property type="entry name" value="HMG-box_SoxB"/>
    <property type="match status" value="1"/>
</dbReference>
<feature type="domain" description="HMG box" evidence="6">
    <location>
        <begin position="64"/>
        <end position="132"/>
    </location>
</feature>
<dbReference type="WBParaSite" id="HPLM_0001401901-mRNA-1">
    <property type="protein sequence ID" value="HPLM_0001401901-mRNA-1"/>
    <property type="gene ID" value="HPLM_0001401901"/>
</dbReference>
<dbReference type="InterPro" id="IPR050140">
    <property type="entry name" value="SRY-related_HMG-box_TF-like"/>
</dbReference>
<dbReference type="SMART" id="SM00398">
    <property type="entry name" value="HMG"/>
    <property type="match status" value="1"/>
</dbReference>
<dbReference type="PANTHER" id="PTHR10270">
    <property type="entry name" value="SOX TRANSCRIPTION FACTOR"/>
    <property type="match status" value="1"/>
</dbReference>
<sequence>MMSMMEQELKQMTDYNHIWPGVGGFQLPPTSTSHLAAQNVPDDLSPAPDSPDSSKDGKKNDDRVKRPMNAFMVWSRSKRRLMAQENPKMHNSEISKRLGAEWKCLSDTEKRPFIDEAKRLRSIHMKEHPDYKYRPRRKTKTLQKKTLPIGPFSTLDSLKPQAYSSVQPWNGNTAYPFDTSYGLYPRTGYEMLNQLPYLDGSPSQYTHPPLGSAYPVNYLTPAPVVKSEVEASPENTETSLDPGHFRAFYDPSKDPMTSMYSNPLSYSSLESMGLTQSMPQSHVTS</sequence>
<protein>
    <submittedName>
        <fullName evidence="9">HMG box domain-containing protein</fullName>
    </submittedName>
</protein>
<dbReference type="FunFam" id="1.10.30.10:FF:000002">
    <property type="entry name" value="transcription factor Sox-2"/>
    <property type="match status" value="1"/>
</dbReference>
<dbReference type="EMBL" id="UZAF01018415">
    <property type="protein sequence ID" value="VDO51490.1"/>
    <property type="molecule type" value="Genomic_DNA"/>
</dbReference>
<evidence type="ECO:0000256" key="4">
    <source>
        <dbReference type="PROSITE-ProRule" id="PRU00267"/>
    </source>
</evidence>
<dbReference type="GO" id="GO:0030182">
    <property type="term" value="P:neuron differentiation"/>
    <property type="evidence" value="ECO:0007669"/>
    <property type="project" value="TreeGrafter"/>
</dbReference>
<dbReference type="GO" id="GO:0000978">
    <property type="term" value="F:RNA polymerase II cis-regulatory region sequence-specific DNA binding"/>
    <property type="evidence" value="ECO:0007669"/>
    <property type="project" value="TreeGrafter"/>
</dbReference>
<evidence type="ECO:0000256" key="2">
    <source>
        <dbReference type="ARBA" id="ARBA00023125"/>
    </source>
</evidence>
<dbReference type="PANTHER" id="PTHR10270:SF324">
    <property type="entry name" value="SOX DOMAIN-CONTAINING PROTEIN DICHAETE-RELATED"/>
    <property type="match status" value="1"/>
</dbReference>
<evidence type="ECO:0000313" key="7">
    <source>
        <dbReference type="EMBL" id="VDO51490.1"/>
    </source>
</evidence>
<organism evidence="9">
    <name type="scientific">Haemonchus placei</name>
    <name type="common">Barber's pole worm</name>
    <dbReference type="NCBI Taxonomy" id="6290"/>
    <lineage>
        <taxon>Eukaryota</taxon>
        <taxon>Metazoa</taxon>
        <taxon>Ecdysozoa</taxon>
        <taxon>Nematoda</taxon>
        <taxon>Chromadorea</taxon>
        <taxon>Rhabditida</taxon>
        <taxon>Rhabditina</taxon>
        <taxon>Rhabditomorpha</taxon>
        <taxon>Strongyloidea</taxon>
        <taxon>Trichostrongylidae</taxon>
        <taxon>Haemonchus</taxon>
    </lineage>
</organism>
<reference evidence="9" key="1">
    <citation type="submission" date="2017-02" db="UniProtKB">
        <authorList>
            <consortium name="WormBaseParasite"/>
        </authorList>
    </citation>
    <scope>IDENTIFICATION</scope>
</reference>
<dbReference type="STRING" id="6290.A0A0N4WRB0"/>
<dbReference type="PROSITE" id="PS50118">
    <property type="entry name" value="HMG_BOX_2"/>
    <property type="match status" value="1"/>
</dbReference>
<dbReference type="AlphaFoldDB" id="A0A0N4WRB0"/>
<reference evidence="7 8" key="2">
    <citation type="submission" date="2018-11" db="EMBL/GenBank/DDBJ databases">
        <authorList>
            <consortium name="Pathogen Informatics"/>
        </authorList>
    </citation>
    <scope>NUCLEOTIDE SEQUENCE [LARGE SCALE GENOMIC DNA]</scope>
    <source>
        <strain evidence="7 8">MHpl1</strain>
    </source>
</reference>
<dbReference type="GO" id="GO:0007420">
    <property type="term" value="P:brain development"/>
    <property type="evidence" value="ECO:0007669"/>
    <property type="project" value="TreeGrafter"/>
</dbReference>
<dbReference type="Pfam" id="PF00505">
    <property type="entry name" value="HMG_box"/>
    <property type="match status" value="1"/>
</dbReference>
<feature type="DNA-binding region" description="HMG box" evidence="4">
    <location>
        <begin position="64"/>
        <end position="132"/>
    </location>
</feature>
<dbReference type="InterPro" id="IPR009071">
    <property type="entry name" value="HMG_box_dom"/>
</dbReference>
<dbReference type="Gene3D" id="1.10.30.10">
    <property type="entry name" value="High mobility group box domain"/>
    <property type="match status" value="1"/>
</dbReference>
<feature type="compositionally biased region" description="Low complexity" evidence="5">
    <location>
        <begin position="41"/>
        <end position="51"/>
    </location>
</feature>
<dbReference type="Proteomes" id="UP000268014">
    <property type="component" value="Unassembled WGS sequence"/>
</dbReference>
<accession>A0A0N4WRB0</accession>
<keyword evidence="8" id="KW-1185">Reference proteome</keyword>
<dbReference type="SUPFAM" id="SSF47095">
    <property type="entry name" value="HMG-box"/>
    <property type="match status" value="1"/>
</dbReference>
<feature type="region of interest" description="Disordered" evidence="5">
    <location>
        <begin position="29"/>
        <end position="67"/>
    </location>
</feature>
<comment type="subcellular location">
    <subcellularLocation>
        <location evidence="1">Nucleus</location>
    </subcellularLocation>
</comment>
<keyword evidence="3 4" id="KW-0539">Nucleus</keyword>
<dbReference type="InterPro" id="IPR036910">
    <property type="entry name" value="HMG_box_dom_sf"/>
</dbReference>
<evidence type="ECO:0000256" key="5">
    <source>
        <dbReference type="SAM" id="MobiDB-lite"/>
    </source>
</evidence>
<proteinExistence type="predicted"/>